<keyword evidence="1" id="KW-0862">Zinc</keyword>
<gene>
    <name evidence="4" type="primary">Atmin</name>
    <name evidence="4" type="ORF">c0_g1_i1</name>
</gene>
<dbReference type="GO" id="GO:0005634">
    <property type="term" value="C:nucleus"/>
    <property type="evidence" value="ECO:0007669"/>
    <property type="project" value="TreeGrafter"/>
</dbReference>
<accession>A0A0K8VN04</accession>
<dbReference type="GO" id="GO:0045944">
    <property type="term" value="P:positive regulation of transcription by RNA polymerase II"/>
    <property type="evidence" value="ECO:0007669"/>
    <property type="project" value="InterPro"/>
</dbReference>
<dbReference type="PROSITE" id="PS50157">
    <property type="entry name" value="ZINC_FINGER_C2H2_2"/>
    <property type="match status" value="3"/>
</dbReference>
<evidence type="ECO:0000259" key="3">
    <source>
        <dbReference type="PROSITE" id="PS50157"/>
    </source>
</evidence>
<dbReference type="AlphaFoldDB" id="A0A0K8VN04"/>
<feature type="domain" description="C2H2-type" evidence="3">
    <location>
        <begin position="53"/>
        <end position="82"/>
    </location>
</feature>
<organism evidence="4">
    <name type="scientific">Bactrocera latifrons</name>
    <name type="common">Malaysian fruit fly</name>
    <name type="synonym">Chaetodacus latifrons</name>
    <dbReference type="NCBI Taxonomy" id="174628"/>
    <lineage>
        <taxon>Eukaryota</taxon>
        <taxon>Metazoa</taxon>
        <taxon>Ecdysozoa</taxon>
        <taxon>Arthropoda</taxon>
        <taxon>Hexapoda</taxon>
        <taxon>Insecta</taxon>
        <taxon>Pterygota</taxon>
        <taxon>Neoptera</taxon>
        <taxon>Endopterygota</taxon>
        <taxon>Diptera</taxon>
        <taxon>Brachycera</taxon>
        <taxon>Muscomorpha</taxon>
        <taxon>Tephritoidea</taxon>
        <taxon>Tephritidae</taxon>
        <taxon>Bactrocera</taxon>
        <taxon>Bactrocera</taxon>
    </lineage>
</organism>
<dbReference type="EMBL" id="GDHF01012055">
    <property type="protein sequence ID" value="JAI40259.1"/>
    <property type="molecule type" value="Transcribed_RNA"/>
</dbReference>
<dbReference type="SMART" id="SM00355">
    <property type="entry name" value="ZnF_C2H2"/>
    <property type="match status" value="4"/>
</dbReference>
<feature type="domain" description="C2H2-type" evidence="3">
    <location>
        <begin position="160"/>
        <end position="189"/>
    </location>
</feature>
<feature type="region of interest" description="Disordered" evidence="2">
    <location>
        <begin position="199"/>
        <end position="221"/>
    </location>
</feature>
<dbReference type="GO" id="GO:0008270">
    <property type="term" value="F:zinc ion binding"/>
    <property type="evidence" value="ECO:0007669"/>
    <property type="project" value="UniProtKB-KW"/>
</dbReference>
<dbReference type="OrthoDB" id="6354171at2759"/>
<dbReference type="InterPro" id="IPR013087">
    <property type="entry name" value="Znf_C2H2_type"/>
</dbReference>
<dbReference type="Gene3D" id="3.30.160.60">
    <property type="entry name" value="Classic Zinc Finger"/>
    <property type="match status" value="1"/>
</dbReference>
<name>A0A0K8VN04_BACLA</name>
<dbReference type="PROSITE" id="PS00028">
    <property type="entry name" value="ZINC_FINGER_C2H2_1"/>
    <property type="match status" value="2"/>
</dbReference>
<evidence type="ECO:0000256" key="1">
    <source>
        <dbReference type="PROSITE-ProRule" id="PRU00042"/>
    </source>
</evidence>
<sequence>FLQYDEEANKQNQLFTSLKSFYKYKQFFLTIFIKMEVVHCTPLEEELLPEREIHCTFNGCKSVFTNAGNMDMHLQRHHGKEPKKRSDFTGKVCVFHCPKVQCTYHEQHAGKLHFKTLKYLRQHYKKVHASKMNICDRCGKAFISVNQLKTHMEKLCGIKYTCLECGWDYSSKEALLTHGKRKGHKVRDNVLVEITSKHRQKTQSQQIANQSNDQETQTEVFPMSKNVTKSDISTETEDYNAYSKHASTNTHSPTDIETQTESNMLNTMEHTIYNTLNTAMNNSLPTVQFVPPSTHTYTQTYDDLFTDSLLGFTDIQTQTNWSSFADAATDAASNEDISVHHYNTSSAGTCTRCASDELLVSTETQTSFTQCLLESRTANGDTEDGNFSLYQTQHTQTCDMLLGALFGAQESDLIAGFQSTYTQT</sequence>
<protein>
    <submittedName>
        <fullName evidence="4">ATM interactor</fullName>
    </submittedName>
</protein>
<dbReference type="SUPFAM" id="SSF57667">
    <property type="entry name" value="beta-beta-alpha zinc fingers"/>
    <property type="match status" value="1"/>
</dbReference>
<evidence type="ECO:0000313" key="4">
    <source>
        <dbReference type="EMBL" id="JAI40259.1"/>
    </source>
</evidence>
<keyword evidence="1" id="KW-0479">Metal-binding</keyword>
<feature type="domain" description="C2H2-type" evidence="3">
    <location>
        <begin position="133"/>
        <end position="160"/>
    </location>
</feature>
<feature type="non-terminal residue" evidence="4">
    <location>
        <position position="1"/>
    </location>
</feature>
<dbReference type="InterPro" id="IPR036236">
    <property type="entry name" value="Znf_C2H2_sf"/>
</dbReference>
<dbReference type="GO" id="GO:0000976">
    <property type="term" value="F:transcription cis-regulatory region binding"/>
    <property type="evidence" value="ECO:0007669"/>
    <property type="project" value="InterPro"/>
</dbReference>
<dbReference type="InterPro" id="IPR055303">
    <property type="entry name" value="ATMIN"/>
</dbReference>
<reference evidence="4" key="1">
    <citation type="submission" date="2015-06" db="EMBL/GenBank/DDBJ databases">
        <authorList>
            <person name="Hoefler B.C."/>
            <person name="Straight P.D."/>
        </authorList>
    </citation>
    <scope>NUCLEOTIDE SEQUENCE</scope>
</reference>
<proteinExistence type="predicted"/>
<dbReference type="PANTHER" id="PTHR46664:SF1">
    <property type="entry name" value="ATM INTERACTOR"/>
    <property type="match status" value="1"/>
</dbReference>
<evidence type="ECO:0000256" key="2">
    <source>
        <dbReference type="SAM" id="MobiDB-lite"/>
    </source>
</evidence>
<dbReference type="PANTHER" id="PTHR46664">
    <property type="entry name" value="ATM INTERACTOR"/>
    <property type="match status" value="1"/>
</dbReference>
<dbReference type="GO" id="GO:0000981">
    <property type="term" value="F:DNA-binding transcription factor activity, RNA polymerase II-specific"/>
    <property type="evidence" value="ECO:0007669"/>
    <property type="project" value="TreeGrafter"/>
</dbReference>
<feature type="compositionally biased region" description="Polar residues" evidence="2">
    <location>
        <begin position="202"/>
        <end position="221"/>
    </location>
</feature>
<keyword evidence="1" id="KW-0863">Zinc-finger</keyword>